<evidence type="ECO:0000256" key="1">
    <source>
        <dbReference type="SAM" id="Phobius"/>
    </source>
</evidence>
<dbReference type="Proteomes" id="UP000282438">
    <property type="component" value="Chromosome"/>
</dbReference>
<sequence>MIAALKTVLTAFFGVRSRKNAEQTKLKPQQIIAAGLFLALCLALSVFLLVRVLIAHA</sequence>
<gene>
    <name evidence="2" type="ORF">EJO50_14050</name>
</gene>
<keyword evidence="3" id="KW-1185">Reference proteome</keyword>
<dbReference type="RefSeq" id="WP_125975200.1">
    <property type="nucleotide sequence ID" value="NZ_CP034433.1"/>
</dbReference>
<dbReference type="AlphaFoldDB" id="A0A3S8ZVR3"/>
<organism evidence="2 3">
    <name type="scientific">Iodobacter ciconiae</name>
    <dbReference type="NCBI Taxonomy" id="2496266"/>
    <lineage>
        <taxon>Bacteria</taxon>
        <taxon>Pseudomonadati</taxon>
        <taxon>Pseudomonadota</taxon>
        <taxon>Betaproteobacteria</taxon>
        <taxon>Neisseriales</taxon>
        <taxon>Chitinibacteraceae</taxon>
        <taxon>Iodobacter</taxon>
    </lineage>
</organism>
<dbReference type="Pfam" id="PF11174">
    <property type="entry name" value="DUF2970"/>
    <property type="match status" value="1"/>
</dbReference>
<evidence type="ECO:0000313" key="3">
    <source>
        <dbReference type="Proteomes" id="UP000282438"/>
    </source>
</evidence>
<protein>
    <submittedName>
        <fullName evidence="2">DUF2970 domain-containing protein</fullName>
    </submittedName>
</protein>
<reference evidence="2 3" key="1">
    <citation type="submission" date="2018-12" db="EMBL/GenBank/DDBJ databases">
        <title>Complete genome sequence of Iodobacter sp. H11R3.</title>
        <authorList>
            <person name="Bae J.-W."/>
        </authorList>
    </citation>
    <scope>NUCLEOTIDE SEQUENCE [LARGE SCALE GENOMIC DNA]</scope>
    <source>
        <strain evidence="2 3">H11R3</strain>
    </source>
</reference>
<keyword evidence="1" id="KW-0812">Transmembrane</keyword>
<dbReference type="EMBL" id="CP034433">
    <property type="protein sequence ID" value="AZN37504.1"/>
    <property type="molecule type" value="Genomic_DNA"/>
</dbReference>
<evidence type="ECO:0000313" key="2">
    <source>
        <dbReference type="EMBL" id="AZN37504.1"/>
    </source>
</evidence>
<dbReference type="InterPro" id="IPR021344">
    <property type="entry name" value="DUF2970"/>
</dbReference>
<proteinExistence type="predicted"/>
<accession>A0A3S8ZVR3</accession>
<name>A0A3S8ZVR3_9NEIS</name>
<keyword evidence="1" id="KW-1133">Transmembrane helix</keyword>
<feature type="transmembrane region" description="Helical" evidence="1">
    <location>
        <begin position="31"/>
        <end position="54"/>
    </location>
</feature>
<dbReference type="KEGG" id="iod:EJO50_14050"/>
<dbReference type="OrthoDB" id="8596148at2"/>
<keyword evidence="1" id="KW-0472">Membrane</keyword>